<gene>
    <name evidence="2" type="ORF">GB996_06225</name>
</gene>
<evidence type="ECO:0000313" key="3">
    <source>
        <dbReference type="Proteomes" id="UP000442109"/>
    </source>
</evidence>
<feature type="chain" id="PRO_5033036871" evidence="1">
    <location>
        <begin position="29"/>
        <end position="173"/>
    </location>
</feature>
<evidence type="ECO:0000313" key="2">
    <source>
        <dbReference type="EMBL" id="MUG32388.1"/>
    </source>
</evidence>
<accession>A0A844M1A3</accession>
<organism evidence="2 3">
    <name type="scientific">Psychrobacter sanguinis</name>
    <dbReference type="NCBI Taxonomy" id="861445"/>
    <lineage>
        <taxon>Bacteria</taxon>
        <taxon>Pseudomonadati</taxon>
        <taxon>Pseudomonadota</taxon>
        <taxon>Gammaproteobacteria</taxon>
        <taxon>Moraxellales</taxon>
        <taxon>Moraxellaceae</taxon>
        <taxon>Psychrobacter</taxon>
    </lineage>
</organism>
<proteinExistence type="predicted"/>
<keyword evidence="1" id="KW-0732">Signal</keyword>
<keyword evidence="3" id="KW-1185">Reference proteome</keyword>
<feature type="signal peptide" evidence="1">
    <location>
        <begin position="1"/>
        <end position="28"/>
    </location>
</feature>
<dbReference type="AlphaFoldDB" id="A0A844M1A3"/>
<dbReference type="RefSeq" id="WP_155587148.1">
    <property type="nucleotide sequence ID" value="NZ_WFKQ01000004.1"/>
</dbReference>
<protein>
    <submittedName>
        <fullName evidence="2">Uncharacterized protein</fullName>
    </submittedName>
</protein>
<dbReference type="EMBL" id="WFKQ01000004">
    <property type="protein sequence ID" value="MUG32388.1"/>
    <property type="molecule type" value="Genomic_DNA"/>
</dbReference>
<reference evidence="2 3" key="1">
    <citation type="journal article" date="2019" name="PLoS ONE">
        <title>Pup mortality in New Zealand sea lions (Phocarctos hookeri) at Enderby Island, Auckland Islands, 2013-18.</title>
        <authorList>
            <person name="Michael S.A."/>
            <person name="Hayman D.T.S."/>
            <person name="Gray R."/>
            <person name="Zhang J."/>
            <person name="Rogers L."/>
            <person name="Roe W.D."/>
        </authorList>
    </citation>
    <scope>NUCLEOTIDE SEQUENCE [LARGE SCALE GENOMIC DNA]</scope>
    <source>
        <strain evidence="2 3">SM868</strain>
    </source>
</reference>
<evidence type="ECO:0000256" key="1">
    <source>
        <dbReference type="SAM" id="SignalP"/>
    </source>
</evidence>
<sequence length="173" mass="18637">MNFNQTLKGASIVLVSSILAAVSFNANASGTEWTDSTTCHLLKQGKLVSKSKCSYEASMASNMSFSYTGYSFKLPNNKTKFNAEISANAKTDKNDNFIEGRDGSLVFDTSITLNEKPAVIQYRYGSSLKVVPKSIAAKFETGAPKGTLQCMQQKSSPAWEICAPAQDVSMGGF</sequence>
<comment type="caution">
    <text evidence="2">The sequence shown here is derived from an EMBL/GenBank/DDBJ whole genome shotgun (WGS) entry which is preliminary data.</text>
</comment>
<name>A0A844M1A3_9GAMM</name>
<dbReference type="Proteomes" id="UP000442109">
    <property type="component" value="Unassembled WGS sequence"/>
</dbReference>